<accession>E5Y1R7</accession>
<evidence type="ECO:0000256" key="1">
    <source>
        <dbReference type="ARBA" id="ARBA00001947"/>
    </source>
</evidence>
<dbReference type="SUPFAM" id="SSF51735">
    <property type="entry name" value="NAD(P)-binding Rossmann-fold domains"/>
    <property type="match status" value="1"/>
</dbReference>
<keyword evidence="5" id="KW-0560">Oxidoreductase</keyword>
<dbReference type="InterPro" id="IPR011032">
    <property type="entry name" value="GroES-like_sf"/>
</dbReference>
<dbReference type="OrthoDB" id="5484143at2"/>
<reference evidence="8 9" key="2">
    <citation type="submission" date="2013-04" db="EMBL/GenBank/DDBJ databases">
        <title>The Genome Sequence of Bilophila wadsworthia 3_1_6.</title>
        <authorList>
            <consortium name="The Broad Institute Genomics Platform"/>
            <person name="Earl A."/>
            <person name="Ward D."/>
            <person name="Feldgarden M."/>
            <person name="Gevers D."/>
            <person name="Sibley C."/>
            <person name="Strauss J."/>
            <person name="Allen-Vercoe E."/>
            <person name="Walker B."/>
            <person name="Young S."/>
            <person name="Zeng Q."/>
            <person name="Gargeya S."/>
            <person name="Fitzgerald M."/>
            <person name="Haas B."/>
            <person name="Abouelleil A."/>
            <person name="Allen A.W."/>
            <person name="Alvarado L."/>
            <person name="Arachchi H.M."/>
            <person name="Berlin A.M."/>
            <person name="Chapman S.B."/>
            <person name="Gainer-Dewar J."/>
            <person name="Goldberg J."/>
            <person name="Griggs A."/>
            <person name="Gujja S."/>
            <person name="Hansen M."/>
            <person name="Howarth C."/>
            <person name="Imamovic A."/>
            <person name="Ireland A."/>
            <person name="Larimer J."/>
            <person name="McCowan C."/>
            <person name="Murphy C."/>
            <person name="Pearson M."/>
            <person name="Poon T.W."/>
            <person name="Priest M."/>
            <person name="Roberts A."/>
            <person name="Saif S."/>
            <person name="Shea T."/>
            <person name="Sisk P."/>
            <person name="Sykes S."/>
            <person name="Wortman J."/>
            <person name="Nusbaum C."/>
            <person name="Birren B."/>
        </authorList>
    </citation>
    <scope>NUCLEOTIDE SEQUENCE [LARGE SCALE GENOMIC DNA]</scope>
    <source>
        <strain evidence="8 9">3_1_6</strain>
    </source>
</reference>
<comment type="similarity">
    <text evidence="2 6">Belongs to the zinc-containing alcohol dehydrogenase family.</text>
</comment>
<organism evidence="8 9">
    <name type="scientific">Bilophila wadsworthia (strain 3_1_6)</name>
    <dbReference type="NCBI Taxonomy" id="563192"/>
    <lineage>
        <taxon>Bacteria</taxon>
        <taxon>Pseudomonadati</taxon>
        <taxon>Thermodesulfobacteriota</taxon>
        <taxon>Desulfovibrionia</taxon>
        <taxon>Desulfovibrionales</taxon>
        <taxon>Desulfovibrionaceae</taxon>
        <taxon>Bilophila</taxon>
    </lineage>
</organism>
<name>E5Y1R7_BILW3</name>
<dbReference type="SMART" id="SM00829">
    <property type="entry name" value="PKS_ER"/>
    <property type="match status" value="1"/>
</dbReference>
<evidence type="ECO:0000313" key="9">
    <source>
        <dbReference type="Proteomes" id="UP000006034"/>
    </source>
</evidence>
<gene>
    <name evidence="8" type="ORF">HMPREF0179_00138</name>
</gene>
<dbReference type="SUPFAM" id="SSF50129">
    <property type="entry name" value="GroES-like"/>
    <property type="match status" value="1"/>
</dbReference>
<dbReference type="PANTHER" id="PTHR43161:SF9">
    <property type="entry name" value="SORBITOL DEHYDROGENASE"/>
    <property type="match status" value="1"/>
</dbReference>
<dbReference type="PANTHER" id="PTHR43161">
    <property type="entry name" value="SORBITOL DEHYDROGENASE"/>
    <property type="match status" value="1"/>
</dbReference>
<dbReference type="HOGENOM" id="CLU_026673_11_5_7"/>
<dbReference type="CDD" id="cd08232">
    <property type="entry name" value="idonate-5-DH"/>
    <property type="match status" value="1"/>
</dbReference>
<dbReference type="AlphaFoldDB" id="E5Y1R7"/>
<dbReference type="InterPro" id="IPR036291">
    <property type="entry name" value="NAD(P)-bd_dom_sf"/>
</dbReference>
<dbReference type="PROSITE" id="PS00059">
    <property type="entry name" value="ADH_ZINC"/>
    <property type="match status" value="1"/>
</dbReference>
<evidence type="ECO:0000256" key="2">
    <source>
        <dbReference type="ARBA" id="ARBA00008072"/>
    </source>
</evidence>
<feature type="domain" description="Enoyl reductase (ER)" evidence="7">
    <location>
        <begin position="8"/>
        <end position="339"/>
    </location>
</feature>
<dbReference type="Gene3D" id="3.40.50.720">
    <property type="entry name" value="NAD(P)-binding Rossmann-like Domain"/>
    <property type="match status" value="1"/>
</dbReference>
<sequence length="344" mass="35828">MKACVLYGPKDLRIEERPVSEPQPGFVRLRMGGVGICGSDLHYYHIGRVGNAVVREPMILGHELSGVVDAIGPGVSGLVPGQKVIINPTDECGTCGYCRSGHQNLCPDLRYYGSAARTPHVQGIMVEYPMVQARQCVAVSDAMPLDQAACVEPLAIALHAVARAGNLLGKRVFVSGAGPVGCLIAAVARLNGAASVAISDMEAFPLSVAVRLGADAAFKAADPALADLANGCEACFEASGSVGGMNTCLRSAAPGGTVVHVGFLGEEEVAYPVNTMVIRKEVTVCGSLRAYQEFPLAARLVESGRLDLSPLITASYPLEKAEEAILAASDKTRSMKVVLTGPAL</sequence>
<evidence type="ECO:0000256" key="4">
    <source>
        <dbReference type="ARBA" id="ARBA00022833"/>
    </source>
</evidence>
<comment type="cofactor">
    <cofactor evidence="1 6">
        <name>Zn(2+)</name>
        <dbReference type="ChEBI" id="CHEBI:29105"/>
    </cofactor>
</comment>
<evidence type="ECO:0000256" key="6">
    <source>
        <dbReference type="RuleBase" id="RU361277"/>
    </source>
</evidence>
<proteinExistence type="inferred from homology"/>
<evidence type="ECO:0000313" key="8">
    <source>
        <dbReference type="EMBL" id="EFV46098.1"/>
    </source>
</evidence>
<keyword evidence="3 6" id="KW-0479">Metal-binding</keyword>
<dbReference type="Gene3D" id="3.90.180.10">
    <property type="entry name" value="Medium-chain alcohol dehydrogenases, catalytic domain"/>
    <property type="match status" value="1"/>
</dbReference>
<dbReference type="RefSeq" id="WP_005024104.1">
    <property type="nucleotide sequence ID" value="NZ_KE150239.1"/>
</dbReference>
<dbReference type="Pfam" id="PF00107">
    <property type="entry name" value="ADH_zinc_N"/>
    <property type="match status" value="1"/>
</dbReference>
<evidence type="ECO:0000259" key="7">
    <source>
        <dbReference type="SMART" id="SM00829"/>
    </source>
</evidence>
<dbReference type="GeneID" id="78087066"/>
<evidence type="ECO:0000256" key="5">
    <source>
        <dbReference type="ARBA" id="ARBA00023002"/>
    </source>
</evidence>
<dbReference type="InterPro" id="IPR002328">
    <property type="entry name" value="ADH_Zn_CS"/>
</dbReference>
<dbReference type="InterPro" id="IPR013149">
    <property type="entry name" value="ADH-like_C"/>
</dbReference>
<protein>
    <recommendedName>
        <fullName evidence="7">Enoyl reductase (ER) domain-containing protein</fullName>
    </recommendedName>
</protein>
<dbReference type="InterPro" id="IPR013154">
    <property type="entry name" value="ADH-like_N"/>
</dbReference>
<dbReference type="STRING" id="563192.HMPREF0179_00138"/>
<comment type="caution">
    <text evidence="8">The sequence shown here is derived from an EMBL/GenBank/DDBJ whole genome shotgun (WGS) entry which is preliminary data.</text>
</comment>
<dbReference type="GO" id="GO:0008270">
    <property type="term" value="F:zinc ion binding"/>
    <property type="evidence" value="ECO:0007669"/>
    <property type="project" value="InterPro"/>
</dbReference>
<dbReference type="Proteomes" id="UP000006034">
    <property type="component" value="Unassembled WGS sequence"/>
</dbReference>
<reference evidence="8 9" key="1">
    <citation type="submission" date="2010-10" db="EMBL/GenBank/DDBJ databases">
        <authorList>
            <consortium name="The Broad Institute Genome Sequencing Platform"/>
            <person name="Ward D."/>
            <person name="Earl A."/>
            <person name="Feldgarden M."/>
            <person name="Young S.K."/>
            <person name="Gargeya S."/>
            <person name="Zeng Q."/>
            <person name="Alvarado L."/>
            <person name="Berlin A."/>
            <person name="Bochicchio J."/>
            <person name="Chapman S.B."/>
            <person name="Chen Z."/>
            <person name="Freedman E."/>
            <person name="Gellesch M."/>
            <person name="Goldberg J."/>
            <person name="Griggs A."/>
            <person name="Gujja S."/>
            <person name="Heilman E."/>
            <person name="Heiman D."/>
            <person name="Howarth C."/>
            <person name="Mehta T."/>
            <person name="Neiman D."/>
            <person name="Pearson M."/>
            <person name="Roberts A."/>
            <person name="Saif S."/>
            <person name="Shea T."/>
            <person name="Shenoy N."/>
            <person name="Sisk P."/>
            <person name="Stolte C."/>
            <person name="Sykes S."/>
            <person name="White J."/>
            <person name="Yandava C."/>
            <person name="Allen-Vercoe E."/>
            <person name="Sibley C."/>
            <person name="Ambrose C.E."/>
            <person name="Strauss J."/>
            <person name="Daigneault M."/>
            <person name="Haas B."/>
            <person name="Nusbaum C."/>
            <person name="Birren B."/>
        </authorList>
    </citation>
    <scope>NUCLEOTIDE SEQUENCE [LARGE SCALE GENOMIC DNA]</scope>
    <source>
        <strain evidence="8 9">3_1_6</strain>
    </source>
</reference>
<dbReference type="GO" id="GO:0016616">
    <property type="term" value="F:oxidoreductase activity, acting on the CH-OH group of donors, NAD or NADP as acceptor"/>
    <property type="evidence" value="ECO:0007669"/>
    <property type="project" value="UniProtKB-ARBA"/>
</dbReference>
<evidence type="ECO:0000256" key="3">
    <source>
        <dbReference type="ARBA" id="ARBA00022723"/>
    </source>
</evidence>
<dbReference type="Pfam" id="PF08240">
    <property type="entry name" value="ADH_N"/>
    <property type="match status" value="1"/>
</dbReference>
<dbReference type="eggNOG" id="COG1063">
    <property type="taxonomic scope" value="Bacteria"/>
</dbReference>
<dbReference type="InterPro" id="IPR020843">
    <property type="entry name" value="ER"/>
</dbReference>
<keyword evidence="9" id="KW-1185">Reference proteome</keyword>
<keyword evidence="4 6" id="KW-0862">Zinc</keyword>
<dbReference type="EMBL" id="ADCP02000002">
    <property type="protein sequence ID" value="EFV46098.1"/>
    <property type="molecule type" value="Genomic_DNA"/>
</dbReference>